<evidence type="ECO:0000259" key="1">
    <source>
        <dbReference type="PROSITE" id="PS51192"/>
    </source>
</evidence>
<dbReference type="SUPFAM" id="SSF52540">
    <property type="entry name" value="P-loop containing nucleoside triphosphate hydrolases"/>
    <property type="match status" value="1"/>
</dbReference>
<sequence length="427" mass="47864">MSRKDSDVAWGIACKRCNAPVARHSQLSFLQENATAVHLTIVKSLLVDEQLNEQQPQDTEESWRVYSRDHVQPKLQLNKIRTTNVFKRERLPFALCCINCQAKVGSEGFLDELTESVLLLDSRSCACVLDKQMPYGGLTGRKWGTILPQLLKMQLPHRIQKLQDLIDGDGVPEIQAEPEPVEPMVLPTVSSIRNHFNPRGRMSRLRRYQVELTLSALLENTIVYLPTGCGKTLVAIKVMEELRHLNPKKLVVFFVPTGPLVSQQASYIRRESNFQVAELSGQHGRTTAATSSPIEANGDKDAFVVTPQYFLNLLYNGRTKITDYSAMVFDEAHHATGSHPYCELLKKLAAVDFHVRPHILALTASPFGEGVRETSGQVALKKISKVFNAVINAPTIAADDLEENFIPKEATWVTVKEGDEERKLREV</sequence>
<dbReference type="InterPro" id="IPR027417">
    <property type="entry name" value="P-loop_NTPase"/>
</dbReference>
<dbReference type="PANTHER" id="PTHR14074:SF16">
    <property type="entry name" value="ANTIVIRAL INNATE IMMUNE RESPONSE RECEPTOR RIG-I"/>
    <property type="match status" value="1"/>
</dbReference>
<accession>A0A3R7INZ8</accession>
<dbReference type="GO" id="GO:0016787">
    <property type="term" value="F:hydrolase activity"/>
    <property type="evidence" value="ECO:0007669"/>
    <property type="project" value="InterPro"/>
</dbReference>
<dbReference type="GO" id="GO:0003677">
    <property type="term" value="F:DNA binding"/>
    <property type="evidence" value="ECO:0007669"/>
    <property type="project" value="InterPro"/>
</dbReference>
<dbReference type="Gene3D" id="3.40.50.300">
    <property type="entry name" value="P-loop containing nucleotide triphosphate hydrolases"/>
    <property type="match status" value="1"/>
</dbReference>
<dbReference type="InterPro" id="IPR014001">
    <property type="entry name" value="Helicase_ATP-bd"/>
</dbReference>
<protein>
    <recommendedName>
        <fullName evidence="1">Helicase ATP-binding domain-containing protein</fullName>
    </recommendedName>
</protein>
<dbReference type="Proteomes" id="UP000284657">
    <property type="component" value="Unassembled WGS sequence"/>
</dbReference>
<dbReference type="InterPro" id="IPR051363">
    <property type="entry name" value="RLR_Helicase"/>
</dbReference>
<dbReference type="GO" id="GO:0005524">
    <property type="term" value="F:ATP binding"/>
    <property type="evidence" value="ECO:0007669"/>
    <property type="project" value="InterPro"/>
</dbReference>
<dbReference type="PROSITE" id="PS51192">
    <property type="entry name" value="HELICASE_ATP_BIND_1"/>
    <property type="match status" value="1"/>
</dbReference>
<dbReference type="GO" id="GO:0005737">
    <property type="term" value="C:cytoplasm"/>
    <property type="evidence" value="ECO:0007669"/>
    <property type="project" value="TreeGrafter"/>
</dbReference>
<dbReference type="EMBL" id="MBAD02002814">
    <property type="protein sequence ID" value="RLN44194.1"/>
    <property type="molecule type" value="Genomic_DNA"/>
</dbReference>
<organism evidence="2 3">
    <name type="scientific">Phytophthora kernoviae</name>
    <dbReference type="NCBI Taxonomy" id="325452"/>
    <lineage>
        <taxon>Eukaryota</taxon>
        <taxon>Sar</taxon>
        <taxon>Stramenopiles</taxon>
        <taxon>Oomycota</taxon>
        <taxon>Peronosporomycetes</taxon>
        <taxon>Peronosporales</taxon>
        <taxon>Peronosporaceae</taxon>
        <taxon>Phytophthora</taxon>
    </lineage>
</organism>
<dbReference type="PANTHER" id="PTHR14074">
    <property type="entry name" value="HELICASE WITH DEATH DOMAIN-RELATED"/>
    <property type="match status" value="1"/>
</dbReference>
<name>A0A3R7INZ8_9STRA</name>
<proteinExistence type="predicted"/>
<dbReference type="Pfam" id="PF04851">
    <property type="entry name" value="ResIII"/>
    <property type="match status" value="1"/>
</dbReference>
<comment type="caution">
    <text evidence="2">The sequence shown here is derived from an EMBL/GenBank/DDBJ whole genome shotgun (WGS) entry which is preliminary data.</text>
</comment>
<feature type="domain" description="Helicase ATP-binding" evidence="1">
    <location>
        <begin position="212"/>
        <end position="384"/>
    </location>
</feature>
<dbReference type="SMART" id="SM00487">
    <property type="entry name" value="DEXDc"/>
    <property type="match status" value="1"/>
</dbReference>
<dbReference type="InterPro" id="IPR006935">
    <property type="entry name" value="Helicase/UvrB_N"/>
</dbReference>
<gene>
    <name evidence="2" type="ORF">BBJ29_003232</name>
</gene>
<dbReference type="AlphaFoldDB" id="A0A3R7INZ8"/>
<reference evidence="2 3" key="1">
    <citation type="submission" date="2018-07" db="EMBL/GenBank/DDBJ databases">
        <title>Genome sequencing of oomycete isolates from Chile give support for New Zealand origin for Phytophthora kernoviae and make available the first Nothophytophthora sp. genome.</title>
        <authorList>
            <person name="Studholme D.J."/>
            <person name="Sanfuentes E."/>
            <person name="Panda P."/>
            <person name="Hill R."/>
            <person name="Sambles C."/>
            <person name="Grant M."/>
            <person name="Williams N.M."/>
            <person name="Mcdougal R.L."/>
        </authorList>
    </citation>
    <scope>NUCLEOTIDE SEQUENCE [LARGE SCALE GENOMIC DNA]</scope>
    <source>
        <strain evidence="2">Chile7</strain>
    </source>
</reference>
<evidence type="ECO:0000313" key="2">
    <source>
        <dbReference type="EMBL" id="RLN44194.1"/>
    </source>
</evidence>
<evidence type="ECO:0000313" key="3">
    <source>
        <dbReference type="Proteomes" id="UP000284657"/>
    </source>
</evidence>